<reference evidence="1 2" key="1">
    <citation type="submission" date="2022-04" db="EMBL/GenBank/DDBJ databases">
        <title>Spirosoma sp. strain RP8 genome sequencing and assembly.</title>
        <authorList>
            <person name="Jung Y."/>
        </authorList>
    </citation>
    <scope>NUCLEOTIDE SEQUENCE [LARGE SCALE GENOMIC DNA]</scope>
    <source>
        <strain evidence="1 2">RP8</strain>
    </source>
</reference>
<comment type="caution">
    <text evidence="1">The sequence shown here is derived from an EMBL/GenBank/DDBJ whole genome shotgun (WGS) entry which is preliminary data.</text>
</comment>
<evidence type="ECO:0000313" key="2">
    <source>
        <dbReference type="Proteomes" id="UP001202180"/>
    </source>
</evidence>
<gene>
    <name evidence="1" type="ORF">M0L20_11430</name>
</gene>
<name>A0ABT0HJW7_9BACT</name>
<protein>
    <submittedName>
        <fullName evidence="1">Uncharacterized protein</fullName>
    </submittedName>
</protein>
<accession>A0ABT0HJW7</accession>
<dbReference type="RefSeq" id="WP_232561101.1">
    <property type="nucleotide sequence ID" value="NZ_JALPRF010000002.1"/>
</dbReference>
<sequence>MKKQFAIKAVQATKNNVLSIAKRESASILRLAADDNGCCQVMAFNRLSSKLTLSL</sequence>
<dbReference type="Proteomes" id="UP001202180">
    <property type="component" value="Unassembled WGS sequence"/>
</dbReference>
<keyword evidence="2" id="KW-1185">Reference proteome</keyword>
<proteinExistence type="predicted"/>
<evidence type="ECO:0000313" key="1">
    <source>
        <dbReference type="EMBL" id="MCK8492465.1"/>
    </source>
</evidence>
<dbReference type="EMBL" id="JALPRF010000002">
    <property type="protein sequence ID" value="MCK8492465.1"/>
    <property type="molecule type" value="Genomic_DNA"/>
</dbReference>
<organism evidence="1 2">
    <name type="scientific">Spirosoma liriopis</name>
    <dbReference type="NCBI Taxonomy" id="2937440"/>
    <lineage>
        <taxon>Bacteria</taxon>
        <taxon>Pseudomonadati</taxon>
        <taxon>Bacteroidota</taxon>
        <taxon>Cytophagia</taxon>
        <taxon>Cytophagales</taxon>
        <taxon>Cytophagaceae</taxon>
        <taxon>Spirosoma</taxon>
    </lineage>
</organism>